<gene>
    <name evidence="1" type="ORF">SAMN04488050_102573</name>
</gene>
<dbReference type="AlphaFoldDB" id="A0A1I6QZM8"/>
<dbReference type="EMBL" id="FOZW01000002">
    <property type="protein sequence ID" value="SFS57906.1"/>
    <property type="molecule type" value="Genomic_DNA"/>
</dbReference>
<name>A0A1I6QZM8_9RHOB</name>
<keyword evidence="2" id="KW-1185">Reference proteome</keyword>
<protein>
    <submittedName>
        <fullName evidence="1">Uncharacterized protein</fullName>
    </submittedName>
</protein>
<dbReference type="OrthoDB" id="7875555at2"/>
<evidence type="ECO:0000313" key="1">
    <source>
        <dbReference type="EMBL" id="SFS57906.1"/>
    </source>
</evidence>
<dbReference type="Proteomes" id="UP000199392">
    <property type="component" value="Unassembled WGS sequence"/>
</dbReference>
<proteinExistence type="predicted"/>
<reference evidence="2" key="1">
    <citation type="submission" date="2016-10" db="EMBL/GenBank/DDBJ databases">
        <authorList>
            <person name="Varghese N."/>
            <person name="Submissions S."/>
        </authorList>
    </citation>
    <scope>NUCLEOTIDE SEQUENCE [LARGE SCALE GENOMIC DNA]</scope>
    <source>
        <strain evidence="2">DSM 26894</strain>
    </source>
</reference>
<organism evidence="1 2">
    <name type="scientific">Alloyangia pacifica</name>
    <dbReference type="NCBI Taxonomy" id="311180"/>
    <lineage>
        <taxon>Bacteria</taxon>
        <taxon>Pseudomonadati</taxon>
        <taxon>Pseudomonadota</taxon>
        <taxon>Alphaproteobacteria</taxon>
        <taxon>Rhodobacterales</taxon>
        <taxon>Roseobacteraceae</taxon>
        <taxon>Alloyangia</taxon>
    </lineage>
</organism>
<dbReference type="RefSeq" id="WP_092420457.1">
    <property type="nucleotide sequence ID" value="NZ_FNCL01000001.1"/>
</dbReference>
<accession>A0A1I6QZM8</accession>
<sequence length="79" mass="9232">MAFSASLPARFRLTLPRLSLSRVSRLWLSLRAPRREPASTPEEARARRDFIREMMARSPEAFSGDLDVQSFMLHFPHRF</sequence>
<evidence type="ECO:0000313" key="2">
    <source>
        <dbReference type="Proteomes" id="UP000199392"/>
    </source>
</evidence>